<keyword evidence="1" id="KW-0472">Membrane</keyword>
<dbReference type="Gene3D" id="1.20.144.10">
    <property type="entry name" value="Phosphatidic acid phosphatase type 2/haloperoxidase"/>
    <property type="match status" value="1"/>
</dbReference>
<dbReference type="PANTHER" id="PTHR14969:SF13">
    <property type="entry name" value="AT30094P"/>
    <property type="match status" value="1"/>
</dbReference>
<dbReference type="SUPFAM" id="SSF48317">
    <property type="entry name" value="Acid phosphatase/Vanadium-dependent haloperoxidase"/>
    <property type="match status" value="1"/>
</dbReference>
<feature type="transmembrane region" description="Helical" evidence="1">
    <location>
        <begin position="184"/>
        <end position="206"/>
    </location>
</feature>
<feature type="transmembrane region" description="Helical" evidence="1">
    <location>
        <begin position="83"/>
        <end position="104"/>
    </location>
</feature>
<keyword evidence="1" id="KW-1133">Transmembrane helix</keyword>
<dbReference type="PANTHER" id="PTHR14969">
    <property type="entry name" value="SPHINGOSINE-1-PHOSPHATE PHOSPHOHYDROLASE"/>
    <property type="match status" value="1"/>
</dbReference>
<feature type="transmembrane region" description="Helical" evidence="1">
    <location>
        <begin position="48"/>
        <end position="71"/>
    </location>
</feature>
<feature type="transmembrane region" description="Helical" evidence="1">
    <location>
        <begin position="155"/>
        <end position="178"/>
    </location>
</feature>
<organism evidence="3">
    <name type="scientific">uncultured delta proteobacterium</name>
    <dbReference type="NCBI Taxonomy" id="34034"/>
    <lineage>
        <taxon>Bacteria</taxon>
        <taxon>Deltaproteobacteria</taxon>
        <taxon>environmental samples</taxon>
    </lineage>
</organism>
<evidence type="ECO:0000313" key="3">
    <source>
        <dbReference type="EMBL" id="SBV91324.1"/>
    </source>
</evidence>
<evidence type="ECO:0000259" key="2">
    <source>
        <dbReference type="SMART" id="SM00014"/>
    </source>
</evidence>
<dbReference type="InterPro" id="IPR036938">
    <property type="entry name" value="PAP2/HPO_sf"/>
</dbReference>
<accession>A0A212IVW8</accession>
<sequence>MRTPYPFALHGLCLLPVIVLLCGMHICIGPEDAVYAYFTAVRRAHPSWTLPVEVFTDCALFLFYPAYAFFLLRGVRNKKPEDIFFAVSYLLAQVLIAALLCRVVKIAVGRPRPMTGGPLHPFSFGWGYQSFPSGHTGEIIGSTVPFLWRYGGGRFLLLPLGFGLLIAAVAFSRLYLSMHHPTDIWGGLVFGSLSGYVSWVFCNALLTRWRTLLPRRARAWLDAGTHH</sequence>
<dbReference type="EMBL" id="FLUQ01000001">
    <property type="protein sequence ID" value="SBV91324.1"/>
    <property type="molecule type" value="Genomic_DNA"/>
</dbReference>
<reference evidence="3" key="1">
    <citation type="submission" date="2016-04" db="EMBL/GenBank/DDBJ databases">
        <authorList>
            <person name="Evans L.H."/>
            <person name="Alamgir A."/>
            <person name="Owens N."/>
            <person name="Weber N.D."/>
            <person name="Virtaneva K."/>
            <person name="Barbian K."/>
            <person name="Babar A."/>
            <person name="Rosenke K."/>
        </authorList>
    </citation>
    <scope>NUCLEOTIDE SEQUENCE</scope>
    <source>
        <strain evidence="3">86</strain>
    </source>
</reference>
<protein>
    <submittedName>
        <fullName evidence="3">PAP2 superfamily protein</fullName>
    </submittedName>
</protein>
<name>A0A212IVW8_9DELT</name>
<gene>
    <name evidence="3" type="ORF">KL86DPRO_10172</name>
</gene>
<keyword evidence="1" id="KW-0812">Transmembrane</keyword>
<dbReference type="Pfam" id="PF01569">
    <property type="entry name" value="PAP2"/>
    <property type="match status" value="1"/>
</dbReference>
<dbReference type="SMART" id="SM00014">
    <property type="entry name" value="acidPPc"/>
    <property type="match status" value="1"/>
</dbReference>
<proteinExistence type="predicted"/>
<feature type="domain" description="Phosphatidic acid phosphatase type 2/haloperoxidase" evidence="2">
    <location>
        <begin position="85"/>
        <end position="199"/>
    </location>
</feature>
<dbReference type="InterPro" id="IPR000326">
    <property type="entry name" value="PAP2/HPO"/>
</dbReference>
<feature type="transmembrane region" description="Helical" evidence="1">
    <location>
        <begin position="6"/>
        <end position="28"/>
    </location>
</feature>
<dbReference type="AlphaFoldDB" id="A0A212IVW8"/>
<evidence type="ECO:0000256" key="1">
    <source>
        <dbReference type="SAM" id="Phobius"/>
    </source>
</evidence>